<sequence>MNDSLSEIMGGEKHGSVRMFGFGVCPSDVWKDKSTWKRSQNKYVAALESKVDDLESQLMLNNQKNGNVISTVHTLDRGDIATSSNLDINASTSLNKEIRHQLWFSSPAYDTLVIEVGETINIKSVTNELETIAIGIVCSKDSSKKVGGEELGSFFFFSEVIVKVPIKPNELLIKPYRCIKTIRDAVGASIAWPTSFVVSSI</sequence>
<dbReference type="InterPro" id="IPR004264">
    <property type="entry name" value="Transposase_23"/>
</dbReference>
<reference evidence="3 4" key="1">
    <citation type="journal article" date="2020" name="bioRxiv">
        <title>Sequence and annotation of 42 cannabis genomes reveals extensive copy number variation in cannabinoid synthesis and pathogen resistance genes.</title>
        <authorList>
            <person name="Mckernan K.J."/>
            <person name="Helbert Y."/>
            <person name="Kane L.T."/>
            <person name="Ebling H."/>
            <person name="Zhang L."/>
            <person name="Liu B."/>
            <person name="Eaton Z."/>
            <person name="Mclaughlin S."/>
            <person name="Kingan S."/>
            <person name="Baybayan P."/>
            <person name="Concepcion G."/>
            <person name="Jordan M."/>
            <person name="Riva A."/>
            <person name="Barbazuk W."/>
            <person name="Harkins T."/>
        </authorList>
    </citation>
    <scope>NUCLEOTIDE SEQUENCE [LARGE SCALE GENOMIC DNA]</scope>
    <source>
        <strain evidence="4">cv. Jamaican Lion 4</strain>
        <tissue evidence="3">Leaf</tissue>
    </source>
</reference>
<feature type="domain" description="Transposase Tnp1/En/Spm-like" evidence="2">
    <location>
        <begin position="131"/>
        <end position="186"/>
    </location>
</feature>
<keyword evidence="1" id="KW-0175">Coiled coil</keyword>
<evidence type="ECO:0000256" key="1">
    <source>
        <dbReference type="SAM" id="Coils"/>
    </source>
</evidence>
<evidence type="ECO:0000259" key="2">
    <source>
        <dbReference type="Pfam" id="PF03017"/>
    </source>
</evidence>
<dbReference type="AlphaFoldDB" id="A0A7J6HD21"/>
<dbReference type="EMBL" id="JAATIP010000016">
    <property type="protein sequence ID" value="KAF4392781.1"/>
    <property type="molecule type" value="Genomic_DNA"/>
</dbReference>
<accession>A0A7J6HD21</accession>
<organism evidence="3 4">
    <name type="scientific">Cannabis sativa</name>
    <name type="common">Hemp</name>
    <name type="synonym">Marijuana</name>
    <dbReference type="NCBI Taxonomy" id="3483"/>
    <lineage>
        <taxon>Eukaryota</taxon>
        <taxon>Viridiplantae</taxon>
        <taxon>Streptophyta</taxon>
        <taxon>Embryophyta</taxon>
        <taxon>Tracheophyta</taxon>
        <taxon>Spermatophyta</taxon>
        <taxon>Magnoliopsida</taxon>
        <taxon>eudicotyledons</taxon>
        <taxon>Gunneridae</taxon>
        <taxon>Pentapetalae</taxon>
        <taxon>rosids</taxon>
        <taxon>fabids</taxon>
        <taxon>Rosales</taxon>
        <taxon>Cannabaceae</taxon>
        <taxon>Cannabis</taxon>
    </lineage>
</organism>
<dbReference type="Proteomes" id="UP000525078">
    <property type="component" value="Unassembled WGS sequence"/>
</dbReference>
<evidence type="ECO:0000313" key="4">
    <source>
        <dbReference type="Proteomes" id="UP000525078"/>
    </source>
</evidence>
<dbReference type="Pfam" id="PF03017">
    <property type="entry name" value="Transposase_23"/>
    <property type="match status" value="1"/>
</dbReference>
<gene>
    <name evidence="3" type="ORF">F8388_010804</name>
</gene>
<name>A0A7J6HD21_CANSA</name>
<comment type="caution">
    <text evidence="3">The sequence shown here is derived from an EMBL/GenBank/DDBJ whole genome shotgun (WGS) entry which is preliminary data.</text>
</comment>
<evidence type="ECO:0000313" key="3">
    <source>
        <dbReference type="EMBL" id="KAF4392781.1"/>
    </source>
</evidence>
<feature type="coiled-coil region" evidence="1">
    <location>
        <begin position="37"/>
        <end position="64"/>
    </location>
</feature>
<protein>
    <recommendedName>
        <fullName evidence="2">Transposase Tnp1/En/Spm-like domain-containing protein</fullName>
    </recommendedName>
</protein>
<proteinExistence type="predicted"/>